<comment type="function">
    <text evidence="9">Plasma membrane transporter mediating the uptake by cells of the water soluble vitamin B2/riboflavin that plays a key role in biochemical oxidation-reduction reactions of the carbohydrate, lipid, and amino acid metabolism.</text>
</comment>
<evidence type="ECO:0000256" key="4">
    <source>
        <dbReference type="ARBA" id="ARBA00022448"/>
    </source>
</evidence>
<comment type="similarity">
    <text evidence="3 9">Belongs to the riboflavin transporter family.</text>
</comment>
<comment type="caution">
    <text evidence="9">Lacks conserved residue(s) required for the propagation of feature annotation.</text>
</comment>
<evidence type="ECO:0000256" key="2">
    <source>
        <dbReference type="ARBA" id="ARBA00004651"/>
    </source>
</evidence>
<organism evidence="11 12">
    <name type="scientific">Rotaria sordida</name>
    <dbReference type="NCBI Taxonomy" id="392033"/>
    <lineage>
        <taxon>Eukaryota</taxon>
        <taxon>Metazoa</taxon>
        <taxon>Spiralia</taxon>
        <taxon>Gnathifera</taxon>
        <taxon>Rotifera</taxon>
        <taxon>Eurotatoria</taxon>
        <taxon>Bdelloidea</taxon>
        <taxon>Philodinida</taxon>
        <taxon>Philodinidae</taxon>
        <taxon>Rotaria</taxon>
    </lineage>
</organism>
<keyword evidence="12" id="KW-1185">Reference proteome</keyword>
<feature type="transmembrane region" description="Helical" evidence="9">
    <location>
        <begin position="71"/>
        <end position="89"/>
    </location>
</feature>
<evidence type="ECO:0000256" key="7">
    <source>
        <dbReference type="ARBA" id="ARBA00022989"/>
    </source>
</evidence>
<keyword evidence="7 9" id="KW-1133">Transmembrane helix</keyword>
<evidence type="ECO:0000256" key="8">
    <source>
        <dbReference type="ARBA" id="ARBA00023136"/>
    </source>
</evidence>
<accession>A0A815R0T7</accession>
<evidence type="ECO:0000313" key="12">
    <source>
        <dbReference type="Proteomes" id="UP000663870"/>
    </source>
</evidence>
<keyword evidence="6 9" id="KW-0812">Transmembrane</keyword>
<protein>
    <recommendedName>
        <fullName evidence="9">Riboflavin transporter</fullName>
    </recommendedName>
</protein>
<comment type="catalytic activity">
    <reaction evidence="1 9">
        <text>riboflavin(in) = riboflavin(out)</text>
        <dbReference type="Rhea" id="RHEA:35015"/>
        <dbReference type="ChEBI" id="CHEBI:57986"/>
    </reaction>
</comment>
<keyword evidence="5 9" id="KW-1003">Cell membrane</keyword>
<gene>
    <name evidence="11" type="ORF">JXQ802_LOCUS38714</name>
    <name evidence="10" type="ORF">PYM288_LOCUS24795</name>
</gene>
<name>A0A815R0T7_9BILA</name>
<evidence type="ECO:0000313" key="10">
    <source>
        <dbReference type="EMBL" id="CAF1199459.1"/>
    </source>
</evidence>
<dbReference type="Proteomes" id="UP000663870">
    <property type="component" value="Unassembled WGS sequence"/>
</dbReference>
<dbReference type="EMBL" id="CAJNOL010002168">
    <property type="protein sequence ID" value="CAF1470598.1"/>
    <property type="molecule type" value="Genomic_DNA"/>
</dbReference>
<reference evidence="11" key="1">
    <citation type="submission" date="2021-02" db="EMBL/GenBank/DDBJ databases">
        <authorList>
            <person name="Nowell W R."/>
        </authorList>
    </citation>
    <scope>NUCLEOTIDE SEQUENCE</scope>
</reference>
<keyword evidence="4 9" id="KW-0813">Transport</keyword>
<feature type="transmembrane region" description="Helical" evidence="9">
    <location>
        <begin position="29"/>
        <end position="51"/>
    </location>
</feature>
<proteinExistence type="inferred from homology"/>
<dbReference type="EMBL" id="CAJNOH010001281">
    <property type="protein sequence ID" value="CAF1199459.1"/>
    <property type="molecule type" value="Genomic_DNA"/>
</dbReference>
<evidence type="ECO:0000256" key="3">
    <source>
        <dbReference type="ARBA" id="ARBA00006366"/>
    </source>
</evidence>
<sequence length="107" mass="12192">MSSLSSTNDLSESDVHSETPVRRMTYKQFWFSIHGSYLMMIFLASLFNIGAAPSLQTFSLYPYSIDVYHKTIIACQFSGPLMLLIAIFLKRTPTIVLYILTIIVFNI</sequence>
<dbReference type="GO" id="GO:0032217">
    <property type="term" value="F:riboflavin transmembrane transporter activity"/>
    <property type="evidence" value="ECO:0007669"/>
    <property type="project" value="UniProtKB-UniRule"/>
</dbReference>
<evidence type="ECO:0000313" key="11">
    <source>
        <dbReference type="EMBL" id="CAF1470598.1"/>
    </source>
</evidence>
<evidence type="ECO:0000256" key="1">
    <source>
        <dbReference type="ARBA" id="ARBA00000215"/>
    </source>
</evidence>
<evidence type="ECO:0000256" key="6">
    <source>
        <dbReference type="ARBA" id="ARBA00022692"/>
    </source>
</evidence>
<keyword evidence="8 9" id="KW-0472">Membrane</keyword>
<evidence type="ECO:0000256" key="5">
    <source>
        <dbReference type="ARBA" id="ARBA00022475"/>
    </source>
</evidence>
<evidence type="ECO:0000256" key="9">
    <source>
        <dbReference type="RuleBase" id="RU368035"/>
    </source>
</evidence>
<comment type="subcellular location">
    <subcellularLocation>
        <location evidence="2 9">Cell membrane</location>
        <topology evidence="2 9">Multi-pass membrane protein</topology>
    </subcellularLocation>
</comment>
<comment type="caution">
    <text evidence="11">The sequence shown here is derived from an EMBL/GenBank/DDBJ whole genome shotgun (WGS) entry which is preliminary data.</text>
</comment>
<dbReference type="GO" id="GO:0005886">
    <property type="term" value="C:plasma membrane"/>
    <property type="evidence" value="ECO:0007669"/>
    <property type="project" value="UniProtKB-SubCell"/>
</dbReference>
<dbReference type="InterPro" id="IPR009357">
    <property type="entry name" value="Riboflavin_transptr"/>
</dbReference>
<dbReference type="Proteomes" id="UP000663854">
    <property type="component" value="Unassembled WGS sequence"/>
</dbReference>
<dbReference type="Pfam" id="PF06237">
    <property type="entry name" value="SLC52_ribofla_tr"/>
    <property type="match status" value="1"/>
</dbReference>
<dbReference type="AlphaFoldDB" id="A0A815R0T7"/>